<dbReference type="InterPro" id="IPR013785">
    <property type="entry name" value="Aldolase_TIM"/>
</dbReference>
<dbReference type="RefSeq" id="WP_106595563.1">
    <property type="nucleotide sequence ID" value="NZ_PYAS01000005.1"/>
</dbReference>
<evidence type="ECO:0000256" key="1">
    <source>
        <dbReference type="ARBA" id="ARBA00022630"/>
    </source>
</evidence>
<organism evidence="4 5">
    <name type="scientific">Dyadobacter jiangsuensis</name>
    <dbReference type="NCBI Taxonomy" id="1591085"/>
    <lineage>
        <taxon>Bacteria</taxon>
        <taxon>Pseudomonadati</taxon>
        <taxon>Bacteroidota</taxon>
        <taxon>Cytophagia</taxon>
        <taxon>Cytophagales</taxon>
        <taxon>Spirosomataceae</taxon>
        <taxon>Dyadobacter</taxon>
    </lineage>
</organism>
<dbReference type="EMBL" id="PYAS01000005">
    <property type="protein sequence ID" value="PSL29263.1"/>
    <property type="molecule type" value="Genomic_DNA"/>
</dbReference>
<evidence type="ECO:0000313" key="4">
    <source>
        <dbReference type="EMBL" id="PSL29263.1"/>
    </source>
</evidence>
<name>A0A2P8G5K1_9BACT</name>
<evidence type="ECO:0000256" key="2">
    <source>
        <dbReference type="ARBA" id="ARBA00023002"/>
    </source>
</evidence>
<dbReference type="PANTHER" id="PTHR43656">
    <property type="entry name" value="BINDING OXIDOREDUCTASE, PUTATIVE (AFU_ORTHOLOGUE AFUA_2G08260)-RELATED"/>
    <property type="match status" value="1"/>
</dbReference>
<dbReference type="CDD" id="cd02803">
    <property type="entry name" value="OYE_like_FMN_family"/>
    <property type="match status" value="1"/>
</dbReference>
<reference evidence="4 5" key="1">
    <citation type="submission" date="2018-03" db="EMBL/GenBank/DDBJ databases">
        <title>Genomic Encyclopedia of Archaeal and Bacterial Type Strains, Phase II (KMG-II): from individual species to whole genera.</title>
        <authorList>
            <person name="Goeker M."/>
        </authorList>
    </citation>
    <scope>NUCLEOTIDE SEQUENCE [LARGE SCALE GENOMIC DNA]</scope>
    <source>
        <strain evidence="4 5">DSM 29057</strain>
    </source>
</reference>
<keyword evidence="1" id="KW-0285">Flavoprotein</keyword>
<keyword evidence="2" id="KW-0560">Oxidoreductase</keyword>
<dbReference type="SUPFAM" id="SSF51395">
    <property type="entry name" value="FMN-linked oxidoreductases"/>
    <property type="match status" value="1"/>
</dbReference>
<dbReference type="InterPro" id="IPR001155">
    <property type="entry name" value="OxRdtase_FMN_N"/>
</dbReference>
<comment type="caution">
    <text evidence="4">The sequence shown here is derived from an EMBL/GenBank/DDBJ whole genome shotgun (WGS) entry which is preliminary data.</text>
</comment>
<dbReference type="InterPro" id="IPR051799">
    <property type="entry name" value="NADH_flavin_oxidoreductase"/>
</dbReference>
<dbReference type="OrthoDB" id="9772736at2"/>
<evidence type="ECO:0000313" key="5">
    <source>
        <dbReference type="Proteomes" id="UP000241964"/>
    </source>
</evidence>
<dbReference type="PANTHER" id="PTHR43656:SF2">
    <property type="entry name" value="BINDING OXIDOREDUCTASE, PUTATIVE (AFU_ORTHOLOGUE AFUA_2G08260)-RELATED"/>
    <property type="match status" value="1"/>
</dbReference>
<dbReference type="AlphaFoldDB" id="A0A2P8G5K1"/>
<dbReference type="GO" id="GO:0010181">
    <property type="term" value="F:FMN binding"/>
    <property type="evidence" value="ECO:0007669"/>
    <property type="project" value="InterPro"/>
</dbReference>
<keyword evidence="5" id="KW-1185">Reference proteome</keyword>
<dbReference type="Gene3D" id="3.20.20.70">
    <property type="entry name" value="Aldolase class I"/>
    <property type="match status" value="1"/>
</dbReference>
<dbReference type="GO" id="GO:0016491">
    <property type="term" value="F:oxidoreductase activity"/>
    <property type="evidence" value="ECO:0007669"/>
    <property type="project" value="UniProtKB-KW"/>
</dbReference>
<dbReference type="Proteomes" id="UP000241964">
    <property type="component" value="Unassembled WGS sequence"/>
</dbReference>
<protein>
    <submittedName>
        <fullName evidence="4">2,4-dienoyl-CoA reductase-like NADH-dependent reductase (Old Yellow Enzyme family)</fullName>
    </submittedName>
</protein>
<gene>
    <name evidence="4" type="ORF">CLV60_105100</name>
</gene>
<sequence length="362" mass="39791">MSVSDLFQPLTLLHGPPMRNRFMLAPLTNQQSGYDGTASEYDQQWMEQLAQGGYALIQTCATTVEAGGIAFARQLGIHSDAHLPGLTRIATTIRDGGGLSAVQLHHAGHRANPIFGGIPAPASSYTVPGVRAIPTEVVERIRDSFITAAKRAQMAGFDGVAVHGAFGWILSEFLSPELNDRRDRYGGSMENRARLTMEVIEGIRRACGPDFQIGWRLSIERYGLQLDELRELTAEIFNRELIDYLDLALWDSAQVVREGTFRGKSMLSVFTSLPRKGVRVGAAGKIMSAHRAARLLDEGCDFALIARAGILQRDFPLQVMADPRYESPTLPVTAAYLRRGGLSERFINHLRGWPSFVLPGSL</sequence>
<proteinExistence type="predicted"/>
<accession>A0A2P8G5K1</accession>
<dbReference type="Pfam" id="PF00724">
    <property type="entry name" value="Oxidored_FMN"/>
    <property type="match status" value="1"/>
</dbReference>
<evidence type="ECO:0000259" key="3">
    <source>
        <dbReference type="Pfam" id="PF00724"/>
    </source>
</evidence>
<feature type="domain" description="NADH:flavin oxidoreductase/NADH oxidase N-terminal" evidence="3">
    <location>
        <begin position="5"/>
        <end position="316"/>
    </location>
</feature>